<comment type="caution">
    <text evidence="2">The sequence shown here is derived from an EMBL/GenBank/DDBJ whole genome shotgun (WGS) entry which is preliminary data.</text>
</comment>
<feature type="domain" description="AB hydrolase-1" evidence="1">
    <location>
        <begin position="84"/>
        <end position="262"/>
    </location>
</feature>
<accession>A0A7W6K1P9</accession>
<protein>
    <submittedName>
        <fullName evidence="2">Pimeloyl-ACP methyl ester carboxylesterase</fullName>
    </submittedName>
</protein>
<dbReference type="SUPFAM" id="SSF53474">
    <property type="entry name" value="alpha/beta-Hydrolases"/>
    <property type="match status" value="1"/>
</dbReference>
<gene>
    <name evidence="2" type="ORF">GGQ66_002055</name>
</gene>
<proteinExistence type="predicted"/>
<dbReference type="InterPro" id="IPR000073">
    <property type="entry name" value="AB_hydrolase_1"/>
</dbReference>
<evidence type="ECO:0000259" key="1">
    <source>
        <dbReference type="Pfam" id="PF12697"/>
    </source>
</evidence>
<evidence type="ECO:0000313" key="3">
    <source>
        <dbReference type="Proteomes" id="UP000584824"/>
    </source>
</evidence>
<dbReference type="Pfam" id="PF12697">
    <property type="entry name" value="Abhydrolase_6"/>
    <property type="match status" value="1"/>
</dbReference>
<dbReference type="RefSeq" id="WP_183792096.1">
    <property type="nucleotide sequence ID" value="NZ_JACIDU010000007.1"/>
</dbReference>
<dbReference type="Gene3D" id="3.40.50.1820">
    <property type="entry name" value="alpha/beta hydrolase"/>
    <property type="match status" value="1"/>
</dbReference>
<sequence length="301" mass="32274">MPSFAKKALRLTFSVAGTVSPRGAGKLAFRVFSLAPSRFPKGERARAVFAEGARRLAKAEPRALETSHGRIMTYRLAGAGGRYLVLHGWGSRSEYMAALAKGIQAATGGEVILLDFPGHGASGGRFLDMRLAVEAIATVDRTFGPFDGAVGHSFGGASLMAAVCHFLPQFPVFRPGRAALIGAPSELDGIFRYFSEQVGLSAGVRRHLEKEVRRVTGRRNGDFDIASAGRNLDLPILVIHAEDDKEVSADHARRYAEQGTNVTIGWANGYGHRRIVAAPPVIERVAGFFSGEDEPEISKTG</sequence>
<reference evidence="2 3" key="1">
    <citation type="submission" date="2020-08" db="EMBL/GenBank/DDBJ databases">
        <title>Genomic Encyclopedia of Type Strains, Phase IV (KMG-IV): sequencing the most valuable type-strain genomes for metagenomic binning, comparative biology and taxonomic classification.</title>
        <authorList>
            <person name="Goeker M."/>
        </authorList>
    </citation>
    <scope>NUCLEOTIDE SEQUENCE [LARGE SCALE GENOMIC DNA]</scope>
    <source>
        <strain evidence="2 3">DSM 26385</strain>
    </source>
</reference>
<dbReference type="Proteomes" id="UP000584824">
    <property type="component" value="Unassembled WGS sequence"/>
</dbReference>
<dbReference type="EMBL" id="JACIDU010000007">
    <property type="protein sequence ID" value="MBB4103497.1"/>
    <property type="molecule type" value="Genomic_DNA"/>
</dbReference>
<dbReference type="InterPro" id="IPR029058">
    <property type="entry name" value="AB_hydrolase_fold"/>
</dbReference>
<organism evidence="2 3">
    <name type="scientific">Allorhizobium borbori</name>
    <dbReference type="NCBI Taxonomy" id="485907"/>
    <lineage>
        <taxon>Bacteria</taxon>
        <taxon>Pseudomonadati</taxon>
        <taxon>Pseudomonadota</taxon>
        <taxon>Alphaproteobacteria</taxon>
        <taxon>Hyphomicrobiales</taxon>
        <taxon>Rhizobiaceae</taxon>
        <taxon>Rhizobium/Agrobacterium group</taxon>
        <taxon>Allorhizobium</taxon>
    </lineage>
</organism>
<evidence type="ECO:0000313" key="2">
    <source>
        <dbReference type="EMBL" id="MBB4103497.1"/>
    </source>
</evidence>
<dbReference type="AlphaFoldDB" id="A0A7W6K1P9"/>
<keyword evidence="3" id="KW-1185">Reference proteome</keyword>
<name>A0A7W6K1P9_9HYPH</name>